<organism evidence="2 3">
    <name type="scientific">Steinernema glaseri</name>
    <dbReference type="NCBI Taxonomy" id="37863"/>
    <lineage>
        <taxon>Eukaryota</taxon>
        <taxon>Metazoa</taxon>
        <taxon>Ecdysozoa</taxon>
        <taxon>Nematoda</taxon>
        <taxon>Chromadorea</taxon>
        <taxon>Rhabditida</taxon>
        <taxon>Tylenchina</taxon>
        <taxon>Panagrolaimomorpha</taxon>
        <taxon>Strongyloidoidea</taxon>
        <taxon>Steinernematidae</taxon>
        <taxon>Steinernema</taxon>
    </lineage>
</organism>
<protein>
    <submittedName>
        <fullName evidence="3">MBL fold metallo-hydrolase</fullName>
    </submittedName>
</protein>
<evidence type="ECO:0000313" key="2">
    <source>
        <dbReference type="Proteomes" id="UP000095287"/>
    </source>
</evidence>
<dbReference type="WBParaSite" id="L893_g18751.t1">
    <property type="protein sequence ID" value="L893_g18751.t1"/>
    <property type="gene ID" value="L893_g18751"/>
</dbReference>
<dbReference type="Proteomes" id="UP000095287">
    <property type="component" value="Unplaced"/>
</dbReference>
<evidence type="ECO:0000256" key="1">
    <source>
        <dbReference type="SAM" id="MobiDB-lite"/>
    </source>
</evidence>
<sequence length="71" mass="7490">MTEESASGDSKETTASATLTRTSLPLHDGGERFWRLEGDYGLGDVDTNHLAIGQAAENRVLIDGGEAEDPG</sequence>
<accession>A0A1I7YQD5</accession>
<feature type="region of interest" description="Disordered" evidence="1">
    <location>
        <begin position="1"/>
        <end position="29"/>
    </location>
</feature>
<feature type="compositionally biased region" description="Low complexity" evidence="1">
    <location>
        <begin position="13"/>
        <end position="24"/>
    </location>
</feature>
<proteinExistence type="predicted"/>
<name>A0A1I7YQD5_9BILA</name>
<reference evidence="3" key="1">
    <citation type="submission" date="2016-11" db="UniProtKB">
        <authorList>
            <consortium name="WormBaseParasite"/>
        </authorList>
    </citation>
    <scope>IDENTIFICATION</scope>
</reference>
<keyword evidence="2" id="KW-1185">Reference proteome</keyword>
<dbReference type="AlphaFoldDB" id="A0A1I7YQD5"/>
<evidence type="ECO:0000313" key="3">
    <source>
        <dbReference type="WBParaSite" id="L893_g18751.t1"/>
    </source>
</evidence>